<dbReference type="InterPro" id="IPR044663">
    <property type="entry name" value="CAD1/NSL1-like"/>
</dbReference>
<dbReference type="Pfam" id="PF01823">
    <property type="entry name" value="MACPF"/>
    <property type="match status" value="1"/>
</dbReference>
<evidence type="ECO:0000313" key="3">
    <source>
        <dbReference type="EMBL" id="KAG8070678.1"/>
    </source>
</evidence>
<feature type="domain" description="MACPF" evidence="2">
    <location>
        <begin position="1"/>
        <end position="326"/>
    </location>
</feature>
<name>A0A8J5SEN5_ZIZPA</name>
<gene>
    <name evidence="3" type="ORF">GUJ93_ZPchr0006g45477</name>
</gene>
<sequence>MEAGEGATRALGAGFDLTSDFRLRFAKEGRRLVELDEAGGRDVPVPGGGGAALRGVPRDVGVDKGDRIRFRSDVLEFNQMSELLNQKSSVQGKVPLGYFNALFDLSGAWLTDAKETKHLAFDGYFISLYKLHLKTSPLVLRDEVRQAVPPKWDPVALSRFIKTYGTHIIVEMAVGGQDVICIKQCHSSTISPADLKLHLEDLGDFLFSDGKNVSPVHRKTKDGKSKVPDVFVRMVQQPNNLHLSSYSESSTKDGLTITCSKRGGDVSIASHSKWLQTVQRNPDAIMFKFVPITSLLTGIPGSGYLSHAINLYLRYKPDPDDLQHFLEFQVPLQWAPLFNELVLGPQKRKGSYPSLQFRFLGPKLQVSTSQVSSSQKPVVGLRLYLEGRNCNRLAIHVQHLSSAPSMLGDSLASSMSEWRESQDMDEGYIEPIHWKSYSCVCTSKVEYNPEWLKRVSGGVFIVTGAQLVVKGTWSRKVLHLRLLYTHVPNCTIQRTEWATALAASQRGSFLTTISTTLSSPFMQRDAQPAAAPRNEPALLNSGVYPDGPPVPLQSRKLLKFVDMSELVKGPHDIPGHWLVTAAKLVRDGGKIGLNVKFALLNYDTQLQQPTGDGIGS</sequence>
<dbReference type="PANTHER" id="PTHR33199:SF2">
    <property type="entry name" value="OS02G0475300 PROTEIN"/>
    <property type="match status" value="1"/>
</dbReference>
<dbReference type="EMBL" id="JAAALK010000283">
    <property type="protein sequence ID" value="KAG8070678.1"/>
    <property type="molecule type" value="Genomic_DNA"/>
</dbReference>
<reference evidence="3" key="1">
    <citation type="journal article" date="2021" name="bioRxiv">
        <title>Whole Genome Assembly and Annotation of Northern Wild Rice, Zizania palustris L., Supports a Whole Genome Duplication in the Zizania Genus.</title>
        <authorList>
            <person name="Haas M."/>
            <person name="Kono T."/>
            <person name="Macchietto M."/>
            <person name="Millas R."/>
            <person name="McGilp L."/>
            <person name="Shao M."/>
            <person name="Duquette J."/>
            <person name="Hirsch C.N."/>
            <person name="Kimball J."/>
        </authorList>
    </citation>
    <scope>NUCLEOTIDE SEQUENCE</scope>
    <source>
        <tissue evidence="3">Fresh leaf tissue</tissue>
    </source>
</reference>
<dbReference type="OrthoDB" id="1366754at2759"/>
<dbReference type="Proteomes" id="UP000729402">
    <property type="component" value="Unassembled WGS sequence"/>
</dbReference>
<dbReference type="PANTHER" id="PTHR33199">
    <property type="entry name" value="MACPF DOMAIN-CONTAINING PROTEIN CAD1"/>
    <property type="match status" value="1"/>
</dbReference>
<proteinExistence type="predicted"/>
<reference evidence="3" key="2">
    <citation type="submission" date="2021-02" db="EMBL/GenBank/DDBJ databases">
        <authorList>
            <person name="Kimball J.A."/>
            <person name="Haas M.W."/>
            <person name="Macchietto M."/>
            <person name="Kono T."/>
            <person name="Duquette J."/>
            <person name="Shao M."/>
        </authorList>
    </citation>
    <scope>NUCLEOTIDE SEQUENCE</scope>
    <source>
        <tissue evidence="3">Fresh leaf tissue</tissue>
    </source>
</reference>
<evidence type="ECO:0000256" key="1">
    <source>
        <dbReference type="SAM" id="MobiDB-lite"/>
    </source>
</evidence>
<dbReference type="GO" id="GO:2000031">
    <property type="term" value="P:regulation of salicylic acid mediated signaling pathway"/>
    <property type="evidence" value="ECO:0007669"/>
    <property type="project" value="InterPro"/>
</dbReference>
<protein>
    <recommendedName>
        <fullName evidence="2">MACPF domain-containing protein</fullName>
    </recommendedName>
</protein>
<organism evidence="3 4">
    <name type="scientific">Zizania palustris</name>
    <name type="common">Northern wild rice</name>
    <dbReference type="NCBI Taxonomy" id="103762"/>
    <lineage>
        <taxon>Eukaryota</taxon>
        <taxon>Viridiplantae</taxon>
        <taxon>Streptophyta</taxon>
        <taxon>Embryophyta</taxon>
        <taxon>Tracheophyta</taxon>
        <taxon>Spermatophyta</taxon>
        <taxon>Magnoliopsida</taxon>
        <taxon>Liliopsida</taxon>
        <taxon>Poales</taxon>
        <taxon>Poaceae</taxon>
        <taxon>BOP clade</taxon>
        <taxon>Oryzoideae</taxon>
        <taxon>Oryzeae</taxon>
        <taxon>Zizaniinae</taxon>
        <taxon>Zizania</taxon>
    </lineage>
</organism>
<dbReference type="SMART" id="SM00457">
    <property type="entry name" value="MACPF"/>
    <property type="match status" value="1"/>
</dbReference>
<dbReference type="AlphaFoldDB" id="A0A8J5SEN5"/>
<dbReference type="GO" id="GO:0009626">
    <property type="term" value="P:plant-type hypersensitive response"/>
    <property type="evidence" value="ECO:0007669"/>
    <property type="project" value="TreeGrafter"/>
</dbReference>
<comment type="caution">
    <text evidence="3">The sequence shown here is derived from an EMBL/GenBank/DDBJ whole genome shotgun (WGS) entry which is preliminary data.</text>
</comment>
<accession>A0A8J5SEN5</accession>
<keyword evidence="4" id="KW-1185">Reference proteome</keyword>
<feature type="region of interest" description="Disordered" evidence="1">
    <location>
        <begin position="526"/>
        <end position="545"/>
    </location>
</feature>
<evidence type="ECO:0000313" key="4">
    <source>
        <dbReference type="Proteomes" id="UP000729402"/>
    </source>
</evidence>
<dbReference type="GO" id="GO:0005886">
    <property type="term" value="C:plasma membrane"/>
    <property type="evidence" value="ECO:0007669"/>
    <property type="project" value="TreeGrafter"/>
</dbReference>
<dbReference type="PROSITE" id="PS51412">
    <property type="entry name" value="MACPF_2"/>
    <property type="match status" value="1"/>
</dbReference>
<evidence type="ECO:0000259" key="2">
    <source>
        <dbReference type="PROSITE" id="PS51412"/>
    </source>
</evidence>
<dbReference type="InterPro" id="IPR020864">
    <property type="entry name" value="MACPF"/>
</dbReference>